<dbReference type="SUPFAM" id="SSF50118">
    <property type="entry name" value="Cell growth inhibitor/plasmid maintenance toxic component"/>
    <property type="match status" value="1"/>
</dbReference>
<organism evidence="2 3">
    <name type="scientific">Nonomuraea marmarensis</name>
    <dbReference type="NCBI Taxonomy" id="3351344"/>
    <lineage>
        <taxon>Bacteria</taxon>
        <taxon>Bacillati</taxon>
        <taxon>Actinomycetota</taxon>
        <taxon>Actinomycetes</taxon>
        <taxon>Streptosporangiales</taxon>
        <taxon>Streptosporangiaceae</taxon>
        <taxon>Nonomuraea</taxon>
    </lineage>
</organism>
<gene>
    <name evidence="2" type="ORF">ACFLIM_21635</name>
</gene>
<dbReference type="EMBL" id="JBICRM010000012">
    <property type="protein sequence ID" value="MFG1705800.1"/>
    <property type="molecule type" value="Genomic_DNA"/>
</dbReference>
<dbReference type="Gene3D" id="2.30.30.440">
    <property type="entry name" value="Domain of unknown function DUF1918"/>
    <property type="match status" value="1"/>
</dbReference>
<dbReference type="RefSeq" id="WP_393168092.1">
    <property type="nucleotide sequence ID" value="NZ_JBICRM010000012.1"/>
</dbReference>
<sequence length="61" mass="6729">MHANVGDMLIVHSHVVGQRERKGEIIEIRGPEGTPPYVVRFDDGHEQLVFPGPDAVVEPAE</sequence>
<accession>A0ABW7AEK7</accession>
<name>A0ABW7AEK7_9ACTN</name>
<evidence type="ECO:0000313" key="3">
    <source>
        <dbReference type="Proteomes" id="UP001603978"/>
    </source>
</evidence>
<dbReference type="InterPro" id="IPR015035">
    <property type="entry name" value="DUF1918"/>
</dbReference>
<reference evidence="2 3" key="1">
    <citation type="submission" date="2024-10" db="EMBL/GenBank/DDBJ databases">
        <authorList>
            <person name="Topkara A.R."/>
            <person name="Saygin H."/>
        </authorList>
    </citation>
    <scope>NUCLEOTIDE SEQUENCE [LARGE SCALE GENOMIC DNA]</scope>
    <source>
        <strain evidence="2 3">M3C6</strain>
    </source>
</reference>
<evidence type="ECO:0000313" key="2">
    <source>
        <dbReference type="EMBL" id="MFG1705800.1"/>
    </source>
</evidence>
<comment type="caution">
    <text evidence="2">The sequence shown here is derived from an EMBL/GenBank/DDBJ whole genome shotgun (WGS) entry which is preliminary data.</text>
</comment>
<dbReference type="Proteomes" id="UP001603978">
    <property type="component" value="Unassembled WGS sequence"/>
</dbReference>
<feature type="domain" description="DUF1918" evidence="1">
    <location>
        <begin position="1"/>
        <end position="57"/>
    </location>
</feature>
<evidence type="ECO:0000259" key="1">
    <source>
        <dbReference type="Pfam" id="PF08940"/>
    </source>
</evidence>
<proteinExistence type="predicted"/>
<keyword evidence="3" id="KW-1185">Reference proteome</keyword>
<dbReference type="Pfam" id="PF08940">
    <property type="entry name" value="DUF1918"/>
    <property type="match status" value="1"/>
</dbReference>
<protein>
    <submittedName>
        <fullName evidence="2">DUF1918 domain-containing protein</fullName>
    </submittedName>
</protein>